<evidence type="ECO:0000313" key="7">
    <source>
        <dbReference type="Proteomes" id="UP000265020"/>
    </source>
</evidence>
<dbReference type="InterPro" id="IPR029058">
    <property type="entry name" value="AB_hydrolase_fold"/>
</dbReference>
<dbReference type="GO" id="GO:0008239">
    <property type="term" value="F:dipeptidyl-peptidase activity"/>
    <property type="evidence" value="ECO:0007669"/>
    <property type="project" value="TreeGrafter"/>
</dbReference>
<dbReference type="OMA" id="WQYCSEW"/>
<comment type="similarity">
    <text evidence="1">Belongs to the peptidase S28 family.</text>
</comment>
<evidence type="ECO:0000256" key="1">
    <source>
        <dbReference type="ARBA" id="ARBA00011079"/>
    </source>
</evidence>
<dbReference type="PANTHER" id="PTHR11010:SF11">
    <property type="entry name" value="THYMUS-SPECIFIC SERINE PROTEASE"/>
    <property type="match status" value="1"/>
</dbReference>
<dbReference type="GeneTree" id="ENSGT00940000160281"/>
<keyword evidence="3" id="KW-0732">Signal</keyword>
<dbReference type="Ensembl" id="ENSCVAT00000000650.1">
    <property type="protein sequence ID" value="ENSCVAP00000025822.1"/>
    <property type="gene ID" value="ENSCVAG00000010955.1"/>
</dbReference>
<dbReference type="AlphaFoldDB" id="A0A3Q2E126"/>
<evidence type="ECO:0000256" key="2">
    <source>
        <dbReference type="ARBA" id="ARBA00022670"/>
    </source>
</evidence>
<dbReference type="Proteomes" id="UP000265020">
    <property type="component" value="Unassembled WGS sequence"/>
</dbReference>
<sequence length="419" mass="47860">QRFRDLHTQRNKEFFQTALANGYQPLQHVKEGVLDQPLDHFNRQNINTFRQRFLVNEEYWQRPEGPVFLFVGGEGPICKFDLLTGHHVDMAKEHGALLLAVEHRFYGDSINPDGLETENLAYLSSQQALADLAVFHQYISESFNLSCRNTWISFGGSYSGSLSAWFRGKFPNLVYGAVASSAPVKAKLDFFEYSNLMQSLADIMMGTVQYNEEGVLMSIKELCSVMTDKREENEGEMEIYRSTSNEPCLDISHEKTVKDLLDTSHRHRRRSERQWIYQTCTEFGFYQTCEDTTCPFSGMLTLQAQTKLCAEVFGISQHSLPARIAFTNSYYGGDHPQTTRVLYVNGGVDPWKELSVVQDSTDEAQTVFIKNTAHCADMSSQRLKDPHSLRKARQEIENHVALWLKTAALEQMKKSKPCL</sequence>
<keyword evidence="4" id="KW-0378">Hydrolase</keyword>
<protein>
    <submittedName>
        <fullName evidence="6">Thymus-specific serine protease-like</fullName>
    </submittedName>
</protein>
<dbReference type="Pfam" id="PF05577">
    <property type="entry name" value="Peptidase_S28"/>
    <property type="match status" value="1"/>
</dbReference>
<organism evidence="6 7">
    <name type="scientific">Cyprinodon variegatus</name>
    <name type="common">Sheepshead minnow</name>
    <dbReference type="NCBI Taxonomy" id="28743"/>
    <lineage>
        <taxon>Eukaryota</taxon>
        <taxon>Metazoa</taxon>
        <taxon>Chordata</taxon>
        <taxon>Craniata</taxon>
        <taxon>Vertebrata</taxon>
        <taxon>Euteleostomi</taxon>
        <taxon>Actinopterygii</taxon>
        <taxon>Neopterygii</taxon>
        <taxon>Teleostei</taxon>
        <taxon>Neoteleostei</taxon>
        <taxon>Acanthomorphata</taxon>
        <taxon>Ovalentaria</taxon>
        <taxon>Atherinomorphae</taxon>
        <taxon>Cyprinodontiformes</taxon>
        <taxon>Cyprinodontidae</taxon>
        <taxon>Cyprinodon</taxon>
    </lineage>
</organism>
<accession>A0A3Q2E126</accession>
<dbReference type="PANTHER" id="PTHR11010">
    <property type="entry name" value="PROTEASE S28 PRO-X CARBOXYPEPTIDASE-RELATED"/>
    <property type="match status" value="1"/>
</dbReference>
<dbReference type="InterPro" id="IPR008758">
    <property type="entry name" value="Peptidase_S28"/>
</dbReference>
<name>A0A3Q2E126_CYPVA</name>
<keyword evidence="2" id="KW-0645">Protease</keyword>
<keyword evidence="5" id="KW-0325">Glycoprotein</keyword>
<reference evidence="6" key="1">
    <citation type="submission" date="2025-08" db="UniProtKB">
        <authorList>
            <consortium name="Ensembl"/>
        </authorList>
    </citation>
    <scope>IDENTIFICATION</scope>
</reference>
<dbReference type="GO" id="GO:0005764">
    <property type="term" value="C:lysosome"/>
    <property type="evidence" value="ECO:0007669"/>
    <property type="project" value="TreeGrafter"/>
</dbReference>
<evidence type="ECO:0000313" key="6">
    <source>
        <dbReference type="Ensembl" id="ENSCVAP00000025822.1"/>
    </source>
</evidence>
<dbReference type="SUPFAM" id="SSF53474">
    <property type="entry name" value="alpha/beta-Hydrolases"/>
    <property type="match status" value="1"/>
</dbReference>
<dbReference type="GO" id="GO:0006508">
    <property type="term" value="P:proteolysis"/>
    <property type="evidence" value="ECO:0007669"/>
    <property type="project" value="UniProtKB-KW"/>
</dbReference>
<evidence type="ECO:0000256" key="3">
    <source>
        <dbReference type="ARBA" id="ARBA00022729"/>
    </source>
</evidence>
<reference evidence="6" key="2">
    <citation type="submission" date="2025-09" db="UniProtKB">
        <authorList>
            <consortium name="Ensembl"/>
        </authorList>
    </citation>
    <scope>IDENTIFICATION</scope>
</reference>
<evidence type="ECO:0000256" key="4">
    <source>
        <dbReference type="ARBA" id="ARBA00022801"/>
    </source>
</evidence>
<proteinExistence type="inferred from homology"/>
<keyword evidence="7" id="KW-1185">Reference proteome</keyword>
<dbReference type="GO" id="GO:0070008">
    <property type="term" value="F:serine-type exopeptidase activity"/>
    <property type="evidence" value="ECO:0007669"/>
    <property type="project" value="InterPro"/>
</dbReference>
<dbReference type="GO" id="GO:0005768">
    <property type="term" value="C:endosome"/>
    <property type="evidence" value="ECO:0007669"/>
    <property type="project" value="TreeGrafter"/>
</dbReference>
<evidence type="ECO:0000256" key="5">
    <source>
        <dbReference type="ARBA" id="ARBA00023180"/>
    </source>
</evidence>
<dbReference type="Gene3D" id="3.40.50.1820">
    <property type="entry name" value="alpha/beta hydrolase"/>
    <property type="match status" value="2"/>
</dbReference>